<evidence type="ECO:0000313" key="4">
    <source>
        <dbReference type="Proteomes" id="UP000218334"/>
    </source>
</evidence>
<dbReference type="Pfam" id="PF17667">
    <property type="entry name" value="Pkinase_fungal"/>
    <property type="match status" value="1"/>
</dbReference>
<dbReference type="InterPro" id="IPR011009">
    <property type="entry name" value="Kinase-like_dom_sf"/>
</dbReference>
<dbReference type="PROSITE" id="PS50011">
    <property type="entry name" value="PROTEIN_KINASE_DOM"/>
    <property type="match status" value="1"/>
</dbReference>
<accession>A0A2H3AYU9</accession>
<dbReference type="Gene3D" id="1.10.510.10">
    <property type="entry name" value="Transferase(Phosphotransferase) domain 1"/>
    <property type="match status" value="1"/>
</dbReference>
<gene>
    <name evidence="3" type="ORF">ARMSODRAFT_1089372</name>
</gene>
<reference evidence="4" key="1">
    <citation type="journal article" date="2017" name="Nat. Ecol. Evol.">
        <title>Genome expansion and lineage-specific genetic innovations in the forest pathogenic fungi Armillaria.</title>
        <authorList>
            <person name="Sipos G."/>
            <person name="Prasanna A.N."/>
            <person name="Walter M.C."/>
            <person name="O'Connor E."/>
            <person name="Balint B."/>
            <person name="Krizsan K."/>
            <person name="Kiss B."/>
            <person name="Hess J."/>
            <person name="Varga T."/>
            <person name="Slot J."/>
            <person name="Riley R."/>
            <person name="Boka B."/>
            <person name="Rigling D."/>
            <person name="Barry K."/>
            <person name="Lee J."/>
            <person name="Mihaltcheva S."/>
            <person name="LaButti K."/>
            <person name="Lipzen A."/>
            <person name="Waldron R."/>
            <person name="Moloney N.M."/>
            <person name="Sperisen C."/>
            <person name="Kredics L."/>
            <person name="Vagvoelgyi C."/>
            <person name="Patrignani A."/>
            <person name="Fitzpatrick D."/>
            <person name="Nagy I."/>
            <person name="Doyle S."/>
            <person name="Anderson J.B."/>
            <person name="Grigoriev I.V."/>
            <person name="Gueldener U."/>
            <person name="Muensterkoetter M."/>
            <person name="Nagy L.G."/>
        </authorList>
    </citation>
    <scope>NUCLEOTIDE SEQUENCE [LARGE SCALE GENOMIC DNA]</scope>
    <source>
        <strain evidence="4">28-4</strain>
    </source>
</reference>
<dbReference type="PROSITE" id="PS00109">
    <property type="entry name" value="PROTEIN_KINASE_TYR"/>
    <property type="match status" value="1"/>
</dbReference>
<evidence type="ECO:0000259" key="2">
    <source>
        <dbReference type="PROSITE" id="PS50011"/>
    </source>
</evidence>
<evidence type="ECO:0000256" key="1">
    <source>
        <dbReference type="SAM" id="MobiDB-lite"/>
    </source>
</evidence>
<feature type="compositionally biased region" description="Basic residues" evidence="1">
    <location>
        <begin position="416"/>
        <end position="431"/>
    </location>
</feature>
<dbReference type="InterPro" id="IPR008266">
    <property type="entry name" value="Tyr_kinase_AS"/>
</dbReference>
<name>A0A2H3AYU9_9AGAR</name>
<organism evidence="3 4">
    <name type="scientific">Armillaria solidipes</name>
    <dbReference type="NCBI Taxonomy" id="1076256"/>
    <lineage>
        <taxon>Eukaryota</taxon>
        <taxon>Fungi</taxon>
        <taxon>Dikarya</taxon>
        <taxon>Basidiomycota</taxon>
        <taxon>Agaricomycotina</taxon>
        <taxon>Agaricomycetes</taxon>
        <taxon>Agaricomycetidae</taxon>
        <taxon>Agaricales</taxon>
        <taxon>Marasmiineae</taxon>
        <taxon>Physalacriaceae</taxon>
        <taxon>Armillaria</taxon>
    </lineage>
</organism>
<dbReference type="GO" id="GO:0005524">
    <property type="term" value="F:ATP binding"/>
    <property type="evidence" value="ECO:0007669"/>
    <property type="project" value="InterPro"/>
</dbReference>
<dbReference type="SUPFAM" id="SSF56112">
    <property type="entry name" value="Protein kinase-like (PK-like)"/>
    <property type="match status" value="1"/>
</dbReference>
<dbReference type="GO" id="GO:0004672">
    <property type="term" value="F:protein kinase activity"/>
    <property type="evidence" value="ECO:0007669"/>
    <property type="project" value="InterPro"/>
</dbReference>
<protein>
    <recommendedName>
        <fullName evidence="2">Protein kinase domain-containing protein</fullName>
    </recommendedName>
</protein>
<dbReference type="InterPro" id="IPR040976">
    <property type="entry name" value="Pkinase_fungal"/>
</dbReference>
<dbReference type="PANTHER" id="PTHR48011">
    <property type="entry name" value="CCR4-NOT TRANSCRIPTIONAL COMPLEX SUBUNIT CAF120-RELATED"/>
    <property type="match status" value="1"/>
</dbReference>
<feature type="compositionally biased region" description="Acidic residues" evidence="1">
    <location>
        <begin position="373"/>
        <end position="382"/>
    </location>
</feature>
<dbReference type="InterPro" id="IPR052751">
    <property type="entry name" value="Plant_MAPKKK"/>
</dbReference>
<feature type="domain" description="Protein kinase" evidence="2">
    <location>
        <begin position="1"/>
        <end position="258"/>
    </location>
</feature>
<dbReference type="PANTHER" id="PTHR48011:SF4">
    <property type="entry name" value="MITOGEN-ACTIVATED PROTEIN KINASE KINASE KINASE 19"/>
    <property type="match status" value="1"/>
</dbReference>
<keyword evidence="4" id="KW-1185">Reference proteome</keyword>
<dbReference type="Proteomes" id="UP000218334">
    <property type="component" value="Unassembled WGS sequence"/>
</dbReference>
<dbReference type="STRING" id="1076256.A0A2H3AYU9"/>
<dbReference type="EMBL" id="KZ293471">
    <property type="protein sequence ID" value="PBK61874.1"/>
    <property type="molecule type" value="Genomic_DNA"/>
</dbReference>
<dbReference type="InterPro" id="IPR000719">
    <property type="entry name" value="Prot_kinase_dom"/>
</dbReference>
<proteinExistence type="predicted"/>
<dbReference type="AlphaFoldDB" id="A0A2H3AYU9"/>
<evidence type="ECO:0000313" key="3">
    <source>
        <dbReference type="EMBL" id="PBK61874.1"/>
    </source>
</evidence>
<dbReference type="GO" id="GO:0007165">
    <property type="term" value="P:signal transduction"/>
    <property type="evidence" value="ECO:0007669"/>
    <property type="project" value="TreeGrafter"/>
</dbReference>
<sequence length="431" mass="48652">MDIKACEVVTCADEKADAIADLLVPYCLYDVKRRLSSPATSIRSTSIFSNTADPVGGHLSGRTQHHRSQHVYTGRKHVRVLSSEVGTPLDKVQDQKMLFTGLLHAYQGLRYLHLASYVHRDMSSGNILLCSGKGKISDLEYAKVFQSEGPQSDSRTGTPIFMAVEVQRKRYLFKQVQEPDDATMASKFYSIGLSNPFSAQRIVPESPFLHNFYHDAESLWWIGVHSLFTTEPSTVERDQDAQRIQRGHFNSLFPHHAMGSDARSDFLQDPDEYTKITRCLPNEFQDVTLVLDIIRDALVAAYISAEAQTHFPRYDHFAKLFEQTSWFEKALEKAVAVAVNDIRPFQLEDRSMHGGAEENVEWALDRLKEENYADDDAPEDDAGNSGEYIPPKGTATKRPIDDVDEAESSNEEPAPKHPRRSTRKTTTRKAQ</sequence>
<feature type="region of interest" description="Disordered" evidence="1">
    <location>
        <begin position="373"/>
        <end position="431"/>
    </location>
</feature>